<reference evidence="7 8" key="1">
    <citation type="submission" date="2016-05" db="EMBL/GenBank/DDBJ databases">
        <title>Comparative analysis of secretome profiles of manganese(II)-oxidizing ascomycete fungi.</title>
        <authorList>
            <consortium name="DOE Joint Genome Institute"/>
            <person name="Zeiner C.A."/>
            <person name="Purvine S.O."/>
            <person name="Zink E.M."/>
            <person name="Wu S."/>
            <person name="Pasa-Tolic L."/>
            <person name="Chaput D.L."/>
            <person name="Haridas S."/>
            <person name="Grigoriev I.V."/>
            <person name="Santelli C.M."/>
            <person name="Hansel C.M."/>
        </authorList>
    </citation>
    <scope>NUCLEOTIDE SEQUENCE [LARGE SCALE GENOMIC DNA]</scope>
    <source>
        <strain evidence="7 8">AP3s5-JAC2a</strain>
    </source>
</reference>
<dbReference type="GO" id="GO:0019783">
    <property type="term" value="F:ubiquitin-like protein peptidase activity"/>
    <property type="evidence" value="ECO:0007669"/>
    <property type="project" value="UniProtKB-ARBA"/>
</dbReference>
<protein>
    <recommendedName>
        <fullName evidence="6">Ubiquitin-like protease family profile domain-containing protein</fullName>
    </recommendedName>
</protein>
<evidence type="ECO:0000256" key="1">
    <source>
        <dbReference type="ARBA" id="ARBA00005234"/>
    </source>
</evidence>
<dbReference type="GO" id="GO:0008234">
    <property type="term" value="F:cysteine-type peptidase activity"/>
    <property type="evidence" value="ECO:0007669"/>
    <property type="project" value="InterPro"/>
</dbReference>
<dbReference type="Proteomes" id="UP000077069">
    <property type="component" value="Unassembled WGS sequence"/>
</dbReference>
<feature type="region of interest" description="Disordered" evidence="5">
    <location>
        <begin position="254"/>
        <end position="390"/>
    </location>
</feature>
<evidence type="ECO:0000256" key="4">
    <source>
        <dbReference type="SAM" id="Coils"/>
    </source>
</evidence>
<feature type="compositionally biased region" description="Polar residues" evidence="5">
    <location>
        <begin position="507"/>
        <end position="528"/>
    </location>
</feature>
<dbReference type="SUPFAM" id="SSF54001">
    <property type="entry name" value="Cysteine proteinases"/>
    <property type="match status" value="1"/>
</dbReference>
<comment type="similarity">
    <text evidence="1">Belongs to the peptidase C48 family.</text>
</comment>
<keyword evidence="3" id="KW-0378">Hydrolase</keyword>
<keyword evidence="8" id="KW-1185">Reference proteome</keyword>
<evidence type="ECO:0000259" key="6">
    <source>
        <dbReference type="Pfam" id="PF02902"/>
    </source>
</evidence>
<evidence type="ECO:0000256" key="2">
    <source>
        <dbReference type="ARBA" id="ARBA00022670"/>
    </source>
</evidence>
<feature type="compositionally biased region" description="Low complexity" evidence="5">
    <location>
        <begin position="32"/>
        <end position="42"/>
    </location>
</feature>
<dbReference type="Gene3D" id="3.40.395.10">
    <property type="entry name" value="Adenoviral Proteinase, Chain A"/>
    <property type="match status" value="1"/>
</dbReference>
<evidence type="ECO:0000313" key="7">
    <source>
        <dbReference type="EMBL" id="OAF99850.1"/>
    </source>
</evidence>
<gene>
    <name evidence="7" type="ORF">CC84DRAFT_1232461</name>
</gene>
<feature type="domain" description="Ubiquitin-like protease family profile" evidence="6">
    <location>
        <begin position="634"/>
        <end position="709"/>
    </location>
</feature>
<sequence length="956" mass="104863">MPHRNTKPASATERLGESRAGSGATDGGKTSAASHAAKAPDAMPKDHTSQRTAASEAAERFRAQLNRSLDDFALVYNDLMDKHGEQAADEFVQQLGQPTCVYLNTLLGERLSRQDQSRLRWFQRSDATNRCPWDRSALALYAHFGPQFCRKSFLDALRKFARLVPRWEDAKAKLDEAVRAAAVQKADQGSRTGRVTLDGAVHRFQLNLAISMLSSAREAATADMASHLVEEREEDALQHGEESVAAGPLLEMASSTEADRRPPSPGDGVQSAKELVEQSEGQARGFAVEDIAASPVSEIVPSPEKVRRHDEEAGVQVDDTQVDDTPEPRFRSQTRTPTSTKQQCSLSSPGTPCPTHRKRLSPLSGTPIVTPAKRCLSLPPDSAERPKHRRRTTAIFSENEEGLTELLDSLSNRERADSAPKLMSATLTCDSVAVGVNFHMMGSNAKHPLSEAVLSRNGHQDSQHLAVAPGAPNDFEEGSQRVQGDAAADGDKAVEKPVASLPPCTQPRASTTSTGLDDATTGWNSASEPSVAPMSSRPPWEPTCSSGTAGGAGTSTTSCTAPPPVHGRMILDNQPLSSDIVMPILHSFNPRPDTLYVASSFHFTDAQHSSRLPRFLPDQHRNLVAGVYLSAIRHWCAVFINLDDQSIETFDPLGNPACVFQVQSIARAVMSLNTPEVQSWRLINSRGPATFRQSDSISCGLFSVVYLLHRMFGLDLPDRLHPAVWRILLSRLFDGDGSHVTELAAKAFPPDLMQSNDIGRKPCDVQSMFERFTNELEEINFMSNQTQSARLLTRAAISSADAIAKKAAKYADYVSKQEAWCITVTGDKNPFPADIINAEHENLAKFRRIKKVLCVKVAELSTDNCTALTQVSQGAINLQEWIDTRRLQVQRRIEDYSRRIKEEQTRLEEYHQEQEAKLAQAAEDLQQARAHSEQIQALLRVGGQPTYRQNITGRGS</sequence>
<dbReference type="InterPro" id="IPR003653">
    <property type="entry name" value="Peptidase_C48_C"/>
</dbReference>
<dbReference type="InParanoid" id="A0A177BY29"/>
<feature type="region of interest" description="Disordered" evidence="5">
    <location>
        <begin position="1"/>
        <end position="57"/>
    </location>
</feature>
<keyword evidence="2" id="KW-0645">Protease</keyword>
<dbReference type="EMBL" id="KV441561">
    <property type="protein sequence ID" value="OAF99850.1"/>
    <property type="molecule type" value="Genomic_DNA"/>
</dbReference>
<dbReference type="OrthoDB" id="3800536at2759"/>
<dbReference type="RefSeq" id="XP_018030216.1">
    <property type="nucleotide sequence ID" value="XM_018183761.1"/>
</dbReference>
<evidence type="ECO:0000256" key="3">
    <source>
        <dbReference type="ARBA" id="ARBA00022801"/>
    </source>
</evidence>
<accession>A0A177BY29</accession>
<dbReference type="AlphaFoldDB" id="A0A177BY29"/>
<dbReference type="InterPro" id="IPR038765">
    <property type="entry name" value="Papain-like_cys_pep_sf"/>
</dbReference>
<dbReference type="Pfam" id="PF02902">
    <property type="entry name" value="Peptidase_C48"/>
    <property type="match status" value="1"/>
</dbReference>
<dbReference type="GO" id="GO:0006508">
    <property type="term" value="P:proteolysis"/>
    <property type="evidence" value="ECO:0007669"/>
    <property type="project" value="UniProtKB-KW"/>
</dbReference>
<feature type="coiled-coil region" evidence="4">
    <location>
        <begin position="886"/>
        <end position="938"/>
    </location>
</feature>
<organism evidence="7 8">
    <name type="scientific">Paraphaeosphaeria sporulosa</name>
    <dbReference type="NCBI Taxonomy" id="1460663"/>
    <lineage>
        <taxon>Eukaryota</taxon>
        <taxon>Fungi</taxon>
        <taxon>Dikarya</taxon>
        <taxon>Ascomycota</taxon>
        <taxon>Pezizomycotina</taxon>
        <taxon>Dothideomycetes</taxon>
        <taxon>Pleosporomycetidae</taxon>
        <taxon>Pleosporales</taxon>
        <taxon>Massarineae</taxon>
        <taxon>Didymosphaeriaceae</taxon>
        <taxon>Paraphaeosphaeria</taxon>
    </lineage>
</organism>
<dbReference type="GeneID" id="28767247"/>
<proteinExistence type="inferred from homology"/>
<feature type="compositionally biased region" description="Polar residues" evidence="5">
    <location>
        <begin position="331"/>
        <end position="350"/>
    </location>
</feature>
<evidence type="ECO:0000313" key="8">
    <source>
        <dbReference type="Proteomes" id="UP000077069"/>
    </source>
</evidence>
<name>A0A177BY29_9PLEO</name>
<keyword evidence="4" id="KW-0175">Coiled coil</keyword>
<feature type="region of interest" description="Disordered" evidence="5">
    <location>
        <begin position="455"/>
        <end position="559"/>
    </location>
</feature>
<evidence type="ECO:0000256" key="5">
    <source>
        <dbReference type="SAM" id="MobiDB-lite"/>
    </source>
</evidence>